<dbReference type="STRING" id="1890683.A0A427YTG5"/>
<dbReference type="SMART" id="SM00558">
    <property type="entry name" value="JmjC"/>
    <property type="match status" value="1"/>
</dbReference>
<dbReference type="InterPro" id="IPR013083">
    <property type="entry name" value="Znf_RING/FYVE/PHD"/>
</dbReference>
<dbReference type="AlphaFoldDB" id="A0A427YTG5"/>
<dbReference type="OrthoDB" id="9547406at2759"/>
<dbReference type="Proteomes" id="UP000279259">
    <property type="component" value="Unassembled WGS sequence"/>
</dbReference>
<evidence type="ECO:0000256" key="3">
    <source>
        <dbReference type="ARBA" id="ARBA00022723"/>
    </source>
</evidence>
<dbReference type="PROSITE" id="PS51183">
    <property type="entry name" value="JMJN"/>
    <property type="match status" value="1"/>
</dbReference>
<dbReference type="GO" id="GO:0140684">
    <property type="term" value="F:histone H3K9me2/H3K9me3 demethylase activity"/>
    <property type="evidence" value="ECO:0007669"/>
    <property type="project" value="UniProtKB-EC"/>
</dbReference>
<proteinExistence type="inferred from homology"/>
<evidence type="ECO:0000256" key="4">
    <source>
        <dbReference type="ARBA" id="ARBA00022771"/>
    </source>
</evidence>
<reference evidence="11 12" key="1">
    <citation type="submission" date="2018-11" db="EMBL/GenBank/DDBJ databases">
        <title>Genome sequence of Saitozyma podzolica DSM 27192.</title>
        <authorList>
            <person name="Aliyu H."/>
            <person name="Gorte O."/>
            <person name="Ochsenreither K."/>
        </authorList>
    </citation>
    <scope>NUCLEOTIDE SEQUENCE [LARGE SCALE GENOMIC DNA]</scope>
    <source>
        <strain evidence="11 12">DSM 27192</strain>
    </source>
</reference>
<comment type="similarity">
    <text evidence="1">Belongs to the JHDM3 histone demethylase family.</text>
</comment>
<feature type="compositionally biased region" description="Low complexity" evidence="7">
    <location>
        <begin position="904"/>
        <end position="942"/>
    </location>
</feature>
<dbReference type="GO" id="GO:0010468">
    <property type="term" value="P:regulation of gene expression"/>
    <property type="evidence" value="ECO:0007669"/>
    <property type="project" value="TreeGrafter"/>
</dbReference>
<feature type="region of interest" description="Disordered" evidence="7">
    <location>
        <begin position="158"/>
        <end position="287"/>
    </location>
</feature>
<protein>
    <recommendedName>
        <fullName evidence="2">[histone H3]-trimethyl-L-lysine(9) demethylase</fullName>
        <ecNumber evidence="2">1.14.11.66</ecNumber>
    </recommendedName>
</protein>
<sequence length="1030" mass="114411">MPVPAPITVEEDGPRFIQPDHFYPLNNGAKPSASTARRWETVGPQVQPRWLSPEDDPLALRGIPVFKPTMEEFQDFEAYVTKTEPWGMRSGITKIIPPPEWVGSLPAMDRRTLSNVQIRNPIQQNMMGNGGVFRQTNIEKNKSRPLSVREWFEKCGQDKFAGPMPREIERGSKEAREMRAEMEREKKAAKEKKLAERERRRMQRLKDEEARAAAEAQAQTHGQVEENPSADVEMGTAPDGDGMQDEAEADVAASSDIVPALDPSSSGSSHSSPDPIATTPEPEQLDPWYVDTDLSSAWLPKNTRPEDYTPEACARLQDKFWKNMGLGEPSWYGADLMQGSLFADRKTPWNVANLPNLLNRIGTVVPGVNEPYLYFGMWRATFAWHVEDMDLFSINYIHFGAPKFWYAIPQGQAPLFERRLVDWFPTDARQCDQFLRHKACAISPTQLEKHGIRANMLVHNQGEFVITYPRGYHAGFNMGFNCAESVNFALESWIDLGRKAKYCQCVSHSVRINVDKMLLAAEDAVSQPLGAKAVKRQLFDENGEEIPNKRRRKKEKTVVPAVQLINVDGRIDISESEVKEDVDAVEGTVTAAPIATTPKKRGRPRKVKADELANNLDGAGPAQHEVKDNAPRPRPPKPVKIVKEKPSYPCVFCPSLSTDNLLPVFEPNDQVRSASKATDGKVLAHLACAQAIPEVWIAEEDWDGKRQEVVLGSGNIVKDRWNLKCICCADKSLSTTGVKIQCTKGKCPKAFHVSCANDSEQVQYRLWQVDEQVPVTPPPDVPEGYQPTMRTVSFLRAEALCPQHNPAMVEIKERQKAEDLKRKIMALVPGQNVKVKRPNGATFAMPLVRIAEEARHIEVQTETGSMFVPWDKVDFRESKITLQENEYARDYVNKRRQSAPHPEATMQSTTSPTAPSPSAITPSQAGQAGQAGQASNSSAQLGHPFRNTPSLQPPPVSSPGSSGSSHGHARPAPGRGPEPQAQYAPVSPEAAVRALTYRQVIHPFTVAIIPSRVVLVDSSAHHIPGLPEVL</sequence>
<dbReference type="PANTHER" id="PTHR10694:SF7">
    <property type="entry name" value="[HISTONE H3]-TRIMETHYL-L-LYSINE(9) DEMETHYLASE"/>
    <property type="match status" value="1"/>
</dbReference>
<name>A0A427YTG5_9TREE</name>
<dbReference type="PANTHER" id="PTHR10694">
    <property type="entry name" value="LYSINE-SPECIFIC DEMETHYLASE"/>
    <property type="match status" value="1"/>
</dbReference>
<keyword evidence="5" id="KW-0862">Zinc</keyword>
<dbReference type="SUPFAM" id="SSF51197">
    <property type="entry name" value="Clavaminate synthase-like"/>
    <property type="match status" value="1"/>
</dbReference>
<dbReference type="Gene3D" id="2.60.120.650">
    <property type="entry name" value="Cupin"/>
    <property type="match status" value="2"/>
</dbReference>
<evidence type="ECO:0000259" key="10">
    <source>
        <dbReference type="PROSITE" id="PS51805"/>
    </source>
</evidence>
<dbReference type="CDD" id="cd15571">
    <property type="entry name" value="ePHD"/>
    <property type="match status" value="1"/>
</dbReference>
<comment type="catalytic activity">
    <reaction evidence="6">
        <text>N(6),N(6),N(6)-trimethyl-L-lysyl(9)-[histone H3] + 2 2-oxoglutarate + 2 O2 = N(6)-methyl-L-lysyl(9)-[histone H3] + 2 formaldehyde + 2 succinate + 2 CO2</text>
        <dbReference type="Rhea" id="RHEA:60200"/>
        <dbReference type="Rhea" id="RHEA-COMP:15538"/>
        <dbReference type="Rhea" id="RHEA-COMP:15542"/>
        <dbReference type="ChEBI" id="CHEBI:15379"/>
        <dbReference type="ChEBI" id="CHEBI:16526"/>
        <dbReference type="ChEBI" id="CHEBI:16810"/>
        <dbReference type="ChEBI" id="CHEBI:16842"/>
        <dbReference type="ChEBI" id="CHEBI:30031"/>
        <dbReference type="ChEBI" id="CHEBI:61929"/>
        <dbReference type="ChEBI" id="CHEBI:61961"/>
        <dbReference type="EC" id="1.14.11.66"/>
    </reaction>
</comment>
<feature type="region of interest" description="Disordered" evidence="7">
    <location>
        <begin position="613"/>
        <end position="640"/>
    </location>
</feature>
<feature type="compositionally biased region" description="Basic and acidic residues" evidence="7">
    <location>
        <begin position="166"/>
        <end position="212"/>
    </location>
</feature>
<accession>A0A427YTG5</accession>
<dbReference type="Pfam" id="PF02373">
    <property type="entry name" value="JmjC"/>
    <property type="match status" value="1"/>
</dbReference>
<gene>
    <name evidence="11" type="ORF">EHS25_004246</name>
</gene>
<feature type="domain" description="JmjN" evidence="8">
    <location>
        <begin position="63"/>
        <end position="104"/>
    </location>
</feature>
<dbReference type="GO" id="GO:0008270">
    <property type="term" value="F:zinc ion binding"/>
    <property type="evidence" value="ECO:0007669"/>
    <property type="project" value="UniProtKB-KW"/>
</dbReference>
<dbReference type="Pfam" id="PF02375">
    <property type="entry name" value="JmjN"/>
    <property type="match status" value="1"/>
</dbReference>
<dbReference type="Pfam" id="PF13771">
    <property type="entry name" value="zf-HC5HC2H"/>
    <property type="match status" value="1"/>
</dbReference>
<evidence type="ECO:0000313" key="11">
    <source>
        <dbReference type="EMBL" id="RSH94443.1"/>
    </source>
</evidence>
<dbReference type="Gene3D" id="3.30.40.10">
    <property type="entry name" value="Zinc/RING finger domain, C3HC4 (zinc finger)"/>
    <property type="match status" value="1"/>
</dbReference>
<dbReference type="InterPro" id="IPR003347">
    <property type="entry name" value="JmjC_dom"/>
</dbReference>
<dbReference type="SMART" id="SM00545">
    <property type="entry name" value="JmjN"/>
    <property type="match status" value="1"/>
</dbReference>
<evidence type="ECO:0000259" key="8">
    <source>
        <dbReference type="PROSITE" id="PS51183"/>
    </source>
</evidence>
<feature type="domain" description="JmjC" evidence="9">
    <location>
        <begin position="343"/>
        <end position="505"/>
    </location>
</feature>
<evidence type="ECO:0000256" key="2">
    <source>
        <dbReference type="ARBA" id="ARBA00012900"/>
    </source>
</evidence>
<evidence type="ECO:0000256" key="1">
    <source>
        <dbReference type="ARBA" id="ARBA00009711"/>
    </source>
</evidence>
<feature type="region of interest" description="Disordered" evidence="7">
    <location>
        <begin position="896"/>
        <end position="985"/>
    </location>
</feature>
<keyword evidence="4" id="KW-0863">Zinc-finger</keyword>
<evidence type="ECO:0000256" key="7">
    <source>
        <dbReference type="SAM" id="MobiDB-lite"/>
    </source>
</evidence>
<dbReference type="GO" id="GO:0051864">
    <property type="term" value="F:histone H3K36 demethylase activity"/>
    <property type="evidence" value="ECO:0007669"/>
    <property type="project" value="TreeGrafter"/>
</dbReference>
<dbReference type="EMBL" id="RSCD01000002">
    <property type="protein sequence ID" value="RSH94443.1"/>
    <property type="molecule type" value="Genomic_DNA"/>
</dbReference>
<dbReference type="GO" id="GO:0005634">
    <property type="term" value="C:nucleus"/>
    <property type="evidence" value="ECO:0007669"/>
    <property type="project" value="TreeGrafter"/>
</dbReference>
<feature type="domain" description="PHD-type" evidence="10">
    <location>
        <begin position="647"/>
        <end position="805"/>
    </location>
</feature>
<dbReference type="InterPro" id="IPR003349">
    <property type="entry name" value="JmjN"/>
</dbReference>
<comment type="caution">
    <text evidence="11">The sequence shown here is derived from an EMBL/GenBank/DDBJ whole genome shotgun (WGS) entry which is preliminary data.</text>
</comment>
<dbReference type="EC" id="1.14.11.66" evidence="2"/>
<evidence type="ECO:0000313" key="12">
    <source>
        <dbReference type="Proteomes" id="UP000279259"/>
    </source>
</evidence>
<keyword evidence="3" id="KW-0479">Metal-binding</keyword>
<dbReference type="GO" id="GO:0000785">
    <property type="term" value="C:chromatin"/>
    <property type="evidence" value="ECO:0007669"/>
    <property type="project" value="TreeGrafter"/>
</dbReference>
<dbReference type="PROSITE" id="PS51805">
    <property type="entry name" value="EPHD"/>
    <property type="match status" value="1"/>
</dbReference>
<evidence type="ECO:0000256" key="6">
    <source>
        <dbReference type="ARBA" id="ARBA00049349"/>
    </source>
</evidence>
<evidence type="ECO:0000256" key="5">
    <source>
        <dbReference type="ARBA" id="ARBA00022833"/>
    </source>
</evidence>
<dbReference type="InterPro" id="IPR034732">
    <property type="entry name" value="EPHD"/>
</dbReference>
<keyword evidence="12" id="KW-1185">Reference proteome</keyword>
<dbReference type="PROSITE" id="PS51184">
    <property type="entry name" value="JMJC"/>
    <property type="match status" value="1"/>
</dbReference>
<evidence type="ECO:0000259" key="9">
    <source>
        <dbReference type="PROSITE" id="PS51184"/>
    </source>
</evidence>
<organism evidence="11 12">
    <name type="scientific">Saitozyma podzolica</name>
    <dbReference type="NCBI Taxonomy" id="1890683"/>
    <lineage>
        <taxon>Eukaryota</taxon>
        <taxon>Fungi</taxon>
        <taxon>Dikarya</taxon>
        <taxon>Basidiomycota</taxon>
        <taxon>Agaricomycotina</taxon>
        <taxon>Tremellomycetes</taxon>
        <taxon>Tremellales</taxon>
        <taxon>Trimorphomycetaceae</taxon>
        <taxon>Saitozyma</taxon>
    </lineage>
</organism>